<dbReference type="InterPro" id="IPR051310">
    <property type="entry name" value="MCP_chemotaxis"/>
</dbReference>
<sequence>MRFFTPSAVEPAQEERLNILLFYTFFGILIFVYSFFKWRGLEVQPLVWTAILVGITSISSAVLLRLGAPVTAVMQLFFFGVYGHSLNMILQTGGIASHHILWTMVNIVMVFLVGNRRSNAVWALVVLAALVYFLVGEFSSSITIPNVELPADALRVDKISGFLLPLVIVTITQFYGQVLRIRAMASAEQATNEAQAVAQDLEAGSATLKTLIEQTQETVEILVNTSGELRQVQSDVALNSSQINERSSELEASSAFFNERLKEVSDSLSDGSQLVEKISSEASTASSLSDASSVTMEKVVESIDQIKANNQAIETATSMITGIAEQTNLLALNAAIEAARAGEAGRGFAVVADEVRGLSQRSTASADEIRELLARSVQGVDAGVAVVNEAREKLQQVVTSVNGINQSITSVAEEITKQTEDVREMAQSSTELADISTQQSQAAEQLSHSQRLLTEQAEKVQQLSEAMQKLVRQS</sequence>
<dbReference type="GO" id="GO:0006935">
    <property type="term" value="P:chemotaxis"/>
    <property type="evidence" value="ECO:0007669"/>
    <property type="project" value="UniProtKB-KW"/>
</dbReference>
<dbReference type="RefSeq" id="WP_008046021.1">
    <property type="nucleotide sequence ID" value="NZ_CH724152.1"/>
</dbReference>
<dbReference type="PANTHER" id="PTHR43531">
    <property type="entry name" value="PROTEIN ICFG"/>
    <property type="match status" value="1"/>
</dbReference>
<feature type="transmembrane region" description="Helical" evidence="6">
    <location>
        <begin position="20"/>
        <end position="36"/>
    </location>
</feature>
<feature type="region of interest" description="Disordered" evidence="5">
    <location>
        <begin position="425"/>
        <end position="450"/>
    </location>
</feature>
<feature type="transmembrane region" description="Helical" evidence="6">
    <location>
        <begin position="120"/>
        <end position="139"/>
    </location>
</feature>
<dbReference type="Pfam" id="PF00015">
    <property type="entry name" value="MCPsignal"/>
    <property type="match status" value="1"/>
</dbReference>
<evidence type="ECO:0000313" key="9">
    <source>
        <dbReference type="Proteomes" id="UP000005953"/>
    </source>
</evidence>
<dbReference type="GO" id="GO:0007165">
    <property type="term" value="P:signal transduction"/>
    <property type="evidence" value="ECO:0007669"/>
    <property type="project" value="UniProtKB-KW"/>
</dbReference>
<protein>
    <submittedName>
        <fullName evidence="8">Methyl-accepting chemotaxis protein</fullName>
    </submittedName>
</protein>
<comment type="similarity">
    <text evidence="3">Belongs to the methyl-accepting chemotaxis (MCP) protein family.</text>
</comment>
<accession>A4BGI1</accession>
<keyword evidence="6" id="KW-0472">Membrane</keyword>
<dbReference type="STRING" id="314283.MED297_08986"/>
<evidence type="ECO:0000256" key="2">
    <source>
        <dbReference type="ARBA" id="ARBA00023224"/>
    </source>
</evidence>
<comment type="caution">
    <text evidence="8">The sequence shown here is derived from an EMBL/GenBank/DDBJ whole genome shotgun (WGS) entry which is preliminary data.</text>
</comment>
<reference evidence="8 9" key="1">
    <citation type="submission" date="2006-02" db="EMBL/GenBank/DDBJ databases">
        <authorList>
            <person name="Pinhassi J."/>
            <person name="Pedros-Alio C."/>
            <person name="Ferriera S."/>
            <person name="Johnson J."/>
            <person name="Kravitz S."/>
            <person name="Halpern A."/>
            <person name="Remington K."/>
            <person name="Beeson K."/>
            <person name="Tran B."/>
            <person name="Rogers Y.-H."/>
            <person name="Friedman R."/>
            <person name="Venter J.C."/>
        </authorList>
    </citation>
    <scope>NUCLEOTIDE SEQUENCE [LARGE SCALE GENOMIC DNA]</scope>
    <source>
        <strain evidence="8 9">MED297</strain>
    </source>
</reference>
<dbReference type="InterPro" id="IPR004090">
    <property type="entry name" value="Chemotax_Me-accpt_rcpt"/>
</dbReference>
<dbReference type="InterPro" id="IPR004089">
    <property type="entry name" value="MCPsignal_dom"/>
</dbReference>
<dbReference type="EMBL" id="AAOE01000016">
    <property type="protein sequence ID" value="EAR08787.1"/>
    <property type="molecule type" value="Genomic_DNA"/>
</dbReference>
<feature type="transmembrane region" description="Helical" evidence="6">
    <location>
        <begin position="159"/>
        <end position="176"/>
    </location>
</feature>
<proteinExistence type="inferred from homology"/>
<evidence type="ECO:0000256" key="3">
    <source>
        <dbReference type="ARBA" id="ARBA00029447"/>
    </source>
</evidence>
<dbReference type="SUPFAM" id="SSF58104">
    <property type="entry name" value="Methyl-accepting chemotaxis protein (MCP) signaling domain"/>
    <property type="match status" value="1"/>
</dbReference>
<evidence type="ECO:0000256" key="6">
    <source>
        <dbReference type="SAM" id="Phobius"/>
    </source>
</evidence>
<dbReference type="GO" id="GO:0016020">
    <property type="term" value="C:membrane"/>
    <property type="evidence" value="ECO:0007669"/>
    <property type="project" value="InterPro"/>
</dbReference>
<dbReference type="SMART" id="SM00283">
    <property type="entry name" value="MA"/>
    <property type="match status" value="1"/>
</dbReference>
<keyword evidence="1" id="KW-0145">Chemotaxis</keyword>
<feature type="transmembrane region" description="Helical" evidence="6">
    <location>
        <begin position="48"/>
        <end position="68"/>
    </location>
</feature>
<gene>
    <name evidence="8" type="ORF">MED297_08986</name>
</gene>
<dbReference type="Proteomes" id="UP000005953">
    <property type="component" value="Unassembled WGS sequence"/>
</dbReference>
<dbReference type="AlphaFoldDB" id="A4BGI1"/>
<evidence type="ECO:0000259" key="7">
    <source>
        <dbReference type="PROSITE" id="PS50111"/>
    </source>
</evidence>
<keyword evidence="9" id="KW-1185">Reference proteome</keyword>
<name>A4BGI1_9GAMM</name>
<dbReference type="Gene3D" id="1.10.287.950">
    <property type="entry name" value="Methyl-accepting chemotaxis protein"/>
    <property type="match status" value="1"/>
</dbReference>
<evidence type="ECO:0000256" key="1">
    <source>
        <dbReference type="ARBA" id="ARBA00022500"/>
    </source>
</evidence>
<dbReference type="PANTHER" id="PTHR43531:SF11">
    <property type="entry name" value="METHYL-ACCEPTING CHEMOTAXIS PROTEIN 3"/>
    <property type="match status" value="1"/>
</dbReference>
<evidence type="ECO:0000256" key="4">
    <source>
        <dbReference type="PROSITE-ProRule" id="PRU00284"/>
    </source>
</evidence>
<keyword evidence="6" id="KW-1133">Transmembrane helix</keyword>
<dbReference type="GO" id="GO:0004888">
    <property type="term" value="F:transmembrane signaling receptor activity"/>
    <property type="evidence" value="ECO:0007669"/>
    <property type="project" value="InterPro"/>
</dbReference>
<keyword evidence="6" id="KW-0812">Transmembrane</keyword>
<dbReference type="PROSITE" id="PS50111">
    <property type="entry name" value="CHEMOTAXIS_TRANSDUC_2"/>
    <property type="match status" value="1"/>
</dbReference>
<feature type="domain" description="Methyl-accepting transducer" evidence="7">
    <location>
        <begin position="225"/>
        <end position="447"/>
    </location>
</feature>
<dbReference type="PRINTS" id="PR00260">
    <property type="entry name" value="CHEMTRNSDUCR"/>
</dbReference>
<feature type="compositionally biased region" description="Polar residues" evidence="5">
    <location>
        <begin position="426"/>
        <end position="450"/>
    </location>
</feature>
<evidence type="ECO:0000256" key="5">
    <source>
        <dbReference type="SAM" id="MobiDB-lite"/>
    </source>
</evidence>
<evidence type="ECO:0000313" key="8">
    <source>
        <dbReference type="EMBL" id="EAR08787.1"/>
    </source>
</evidence>
<feature type="transmembrane region" description="Helical" evidence="6">
    <location>
        <begin position="88"/>
        <end position="113"/>
    </location>
</feature>
<keyword evidence="2 4" id="KW-0807">Transducer</keyword>
<organism evidence="8 9">
    <name type="scientific">Reinekea blandensis MED297</name>
    <dbReference type="NCBI Taxonomy" id="314283"/>
    <lineage>
        <taxon>Bacteria</taxon>
        <taxon>Pseudomonadati</taxon>
        <taxon>Pseudomonadota</taxon>
        <taxon>Gammaproteobacteria</taxon>
        <taxon>Oceanospirillales</taxon>
        <taxon>Saccharospirillaceae</taxon>
        <taxon>Reinekea</taxon>
    </lineage>
</organism>
<dbReference type="HOGENOM" id="CLU_044478_0_0_6"/>